<dbReference type="KEGG" id="mgik:GO620_010810"/>
<dbReference type="EMBL" id="CP066775">
    <property type="protein sequence ID" value="QQL48670.1"/>
    <property type="molecule type" value="Genomic_DNA"/>
</dbReference>
<dbReference type="GO" id="GO:0009279">
    <property type="term" value="C:cell outer membrane"/>
    <property type="evidence" value="ECO:0007669"/>
    <property type="project" value="UniProtKB-SubCell"/>
</dbReference>
<dbReference type="PANTHER" id="PTHR40980">
    <property type="entry name" value="PLUG DOMAIN-CONTAINING PROTEIN"/>
    <property type="match status" value="1"/>
</dbReference>
<dbReference type="InterPro" id="IPR012910">
    <property type="entry name" value="Plug_dom"/>
</dbReference>
<dbReference type="Pfam" id="PF13620">
    <property type="entry name" value="CarboxypepD_reg"/>
    <property type="match status" value="1"/>
</dbReference>
<evidence type="ECO:0000256" key="1">
    <source>
        <dbReference type="ARBA" id="ARBA00004442"/>
    </source>
</evidence>
<feature type="domain" description="Outer membrane protein beta-barrel" evidence="5">
    <location>
        <begin position="387"/>
        <end position="786"/>
    </location>
</feature>
<dbReference type="PANTHER" id="PTHR40980:SF4">
    <property type="entry name" value="TONB-DEPENDENT RECEPTOR-LIKE BETA-BARREL DOMAIN-CONTAINING PROTEIN"/>
    <property type="match status" value="1"/>
</dbReference>
<comment type="subcellular location">
    <subcellularLocation>
        <location evidence="1">Cell outer membrane</location>
    </subcellularLocation>
</comment>
<protein>
    <submittedName>
        <fullName evidence="6">TonB-dependent receptor</fullName>
    </submittedName>
</protein>
<evidence type="ECO:0000259" key="4">
    <source>
        <dbReference type="Pfam" id="PF07715"/>
    </source>
</evidence>
<dbReference type="InterPro" id="IPR008969">
    <property type="entry name" value="CarboxyPept-like_regulatory"/>
</dbReference>
<keyword evidence="6" id="KW-0675">Receptor</keyword>
<dbReference type="Proteomes" id="UP000429232">
    <property type="component" value="Chromosome"/>
</dbReference>
<dbReference type="InterPro" id="IPR041700">
    <property type="entry name" value="OMP_b-brl_3"/>
</dbReference>
<reference evidence="6 7" key="1">
    <citation type="submission" date="2020-12" db="EMBL/GenBank/DDBJ databases">
        <title>HMF7856_wgs.fasta genome submission.</title>
        <authorList>
            <person name="Kang H."/>
            <person name="Kim H."/>
            <person name="Joh K."/>
        </authorList>
    </citation>
    <scope>NUCLEOTIDE SEQUENCE [LARGE SCALE GENOMIC DNA]</scope>
    <source>
        <strain evidence="6 7">HMF7856</strain>
    </source>
</reference>
<dbReference type="Gene3D" id="2.170.130.10">
    <property type="entry name" value="TonB-dependent receptor, plug domain"/>
    <property type="match status" value="1"/>
</dbReference>
<evidence type="ECO:0000256" key="2">
    <source>
        <dbReference type="ARBA" id="ARBA00023136"/>
    </source>
</evidence>
<evidence type="ECO:0000256" key="3">
    <source>
        <dbReference type="ARBA" id="ARBA00023237"/>
    </source>
</evidence>
<evidence type="ECO:0000313" key="6">
    <source>
        <dbReference type="EMBL" id="QQL48670.1"/>
    </source>
</evidence>
<dbReference type="AlphaFoldDB" id="A0A6I4HZ94"/>
<dbReference type="SUPFAM" id="SSF56935">
    <property type="entry name" value="Porins"/>
    <property type="match status" value="1"/>
</dbReference>
<dbReference type="SUPFAM" id="SSF49464">
    <property type="entry name" value="Carboxypeptidase regulatory domain-like"/>
    <property type="match status" value="1"/>
</dbReference>
<keyword evidence="2" id="KW-0472">Membrane</keyword>
<keyword evidence="3" id="KW-0998">Cell outer membrane</keyword>
<proteinExistence type="predicted"/>
<evidence type="ECO:0000259" key="5">
    <source>
        <dbReference type="Pfam" id="PF14905"/>
    </source>
</evidence>
<sequence length="810" mass="89625">MKTTLLPFLLLLLSVATLAQTPPIKGVVKGIIIDSAKNAPLGYATIALVDAATKAPVKSTLTKDNGTFELKDLEIKNYLLNVISVGYTSKTIGINTLSSTKPEADAGRIILAPSNAQLGEVKITAAKPLVKQEIDRMSYDVQADPESKAQTAMDMLRKVPLVTIDGDDNIQLQGSGSYRIFINGKPSALLTNNPKDVLRAMPATNIQKIEVITTPPAKYDAEGLAGIINIITSKKTDDGYNGTVTARYNFPWGPNINLSTTYKQGKFGLSGFLGTGRQVPTKFESGSYRETYSPASVFTQNGIFDNAGGGWGYGSVETSYEIDTLNLLTASLNYNFGDFRNSSNKLTQFSSQAPGILPQSYNLINIGGNGYTGTDVSFNYQLGFKRNKQQLLTTSYRYTDYNNGQHNDISSINDVNYNGPDYTQRNNAGEQAHTFQVDYIQPMKKLTLEAGAKAILRKNTSETEATVFSIRNGQGSFVEDPSRENDLIYHQDVYSLYNSYTYKLTKWVFKAGARLERTQVDANFVTNATTLNMGYTNIVPSLSAQLMLPKNQSLTFGYTNRLERPSIYQLNPFVDRSNPQIISTGNPNLRPVISDLIELTYSKSGTGSFSTKLSYMHTGGMAVSVIRLISDTLSETTYENVGNSKILRWNVNGNNPIGKKVNINYSTGLFYVWISGPYNGRFYSNHGLRTNTFVSGSYKPGDGWSFGLSYGFNRRYIMLQGSSNDYMYSSISAYKTFANKKLTITGVVNNPYKTYNQFTNYTSTPDFYQSNTSNNYYRNFSLSLSYKFGKLSSDIKKNQRTINNDDLSGK</sequence>
<dbReference type="Gene3D" id="2.60.40.1120">
    <property type="entry name" value="Carboxypeptidase-like, regulatory domain"/>
    <property type="match status" value="1"/>
</dbReference>
<dbReference type="InterPro" id="IPR036942">
    <property type="entry name" value="Beta-barrel_TonB_sf"/>
</dbReference>
<evidence type="ECO:0000313" key="7">
    <source>
        <dbReference type="Proteomes" id="UP000429232"/>
    </source>
</evidence>
<dbReference type="Gene3D" id="2.40.170.20">
    <property type="entry name" value="TonB-dependent receptor, beta-barrel domain"/>
    <property type="match status" value="1"/>
</dbReference>
<dbReference type="Pfam" id="PF07715">
    <property type="entry name" value="Plug"/>
    <property type="match status" value="1"/>
</dbReference>
<accession>A0A6I4HZ94</accession>
<feature type="domain" description="TonB-dependent receptor plug" evidence="4">
    <location>
        <begin position="146"/>
        <end position="227"/>
    </location>
</feature>
<gene>
    <name evidence="6" type="ORF">GO620_010810</name>
</gene>
<dbReference type="InterPro" id="IPR037066">
    <property type="entry name" value="Plug_dom_sf"/>
</dbReference>
<name>A0A6I4HZ94_9SPHI</name>
<organism evidence="6 7">
    <name type="scientific">Mucilaginibacter ginkgonis</name>
    <dbReference type="NCBI Taxonomy" id="2682091"/>
    <lineage>
        <taxon>Bacteria</taxon>
        <taxon>Pseudomonadati</taxon>
        <taxon>Bacteroidota</taxon>
        <taxon>Sphingobacteriia</taxon>
        <taxon>Sphingobacteriales</taxon>
        <taxon>Sphingobacteriaceae</taxon>
        <taxon>Mucilaginibacter</taxon>
    </lineage>
</organism>
<keyword evidence="7" id="KW-1185">Reference proteome</keyword>
<dbReference type="RefSeq" id="WP_157525378.1">
    <property type="nucleotide sequence ID" value="NZ_CP066775.1"/>
</dbReference>
<dbReference type="Pfam" id="PF14905">
    <property type="entry name" value="OMP_b-brl_3"/>
    <property type="match status" value="1"/>
</dbReference>